<gene>
    <name evidence="10" type="ORF">FJTKL_01133</name>
</gene>
<evidence type="ECO:0000256" key="1">
    <source>
        <dbReference type="ARBA" id="ARBA00012513"/>
    </source>
</evidence>
<dbReference type="PROSITE" id="PS50011">
    <property type="entry name" value="PROTEIN_KINASE_DOM"/>
    <property type="match status" value="1"/>
</dbReference>
<dbReference type="PANTHER" id="PTHR47634:SF9">
    <property type="entry name" value="PROTEIN KINASE DOMAIN-CONTAINING PROTEIN-RELATED"/>
    <property type="match status" value="1"/>
</dbReference>
<name>A0ABR4F5N3_9PEZI</name>
<dbReference type="InterPro" id="IPR011009">
    <property type="entry name" value="Kinase-like_dom_sf"/>
</dbReference>
<keyword evidence="11" id="KW-1185">Reference proteome</keyword>
<evidence type="ECO:0000256" key="2">
    <source>
        <dbReference type="ARBA" id="ARBA00022527"/>
    </source>
</evidence>
<organism evidence="10 11">
    <name type="scientific">Diaporthe vaccinii</name>
    <dbReference type="NCBI Taxonomy" id="105482"/>
    <lineage>
        <taxon>Eukaryota</taxon>
        <taxon>Fungi</taxon>
        <taxon>Dikarya</taxon>
        <taxon>Ascomycota</taxon>
        <taxon>Pezizomycotina</taxon>
        <taxon>Sordariomycetes</taxon>
        <taxon>Sordariomycetidae</taxon>
        <taxon>Diaporthales</taxon>
        <taxon>Diaporthaceae</taxon>
        <taxon>Diaporthe</taxon>
        <taxon>Diaporthe eres species complex</taxon>
    </lineage>
</organism>
<dbReference type="Gene3D" id="1.10.510.10">
    <property type="entry name" value="Transferase(Phosphotransferase) domain 1"/>
    <property type="match status" value="1"/>
</dbReference>
<keyword evidence="2" id="KW-0723">Serine/threonine-protein kinase</keyword>
<protein>
    <recommendedName>
        <fullName evidence="1">non-specific serine/threonine protein kinase</fullName>
        <ecNumber evidence="1">2.7.11.1</ecNumber>
    </recommendedName>
</protein>
<evidence type="ECO:0000256" key="7">
    <source>
        <dbReference type="ARBA" id="ARBA00047899"/>
    </source>
</evidence>
<dbReference type="SUPFAM" id="SSF56112">
    <property type="entry name" value="Protein kinase-like (PK-like)"/>
    <property type="match status" value="1"/>
</dbReference>
<dbReference type="Pfam" id="PF00069">
    <property type="entry name" value="Pkinase"/>
    <property type="match status" value="1"/>
</dbReference>
<dbReference type="EMBL" id="JBAWTH010000011">
    <property type="protein sequence ID" value="KAL2289826.1"/>
    <property type="molecule type" value="Genomic_DNA"/>
</dbReference>
<keyword evidence="6" id="KW-0067">ATP-binding</keyword>
<dbReference type="EC" id="2.7.11.1" evidence="1"/>
<comment type="caution">
    <text evidence="10">The sequence shown here is derived from an EMBL/GenBank/DDBJ whole genome shotgun (WGS) entry which is preliminary data.</text>
</comment>
<dbReference type="InterPro" id="IPR051334">
    <property type="entry name" value="SRPK"/>
</dbReference>
<comment type="catalytic activity">
    <reaction evidence="7">
        <text>L-threonyl-[protein] + ATP = O-phospho-L-threonyl-[protein] + ADP + H(+)</text>
        <dbReference type="Rhea" id="RHEA:46608"/>
        <dbReference type="Rhea" id="RHEA-COMP:11060"/>
        <dbReference type="Rhea" id="RHEA-COMP:11605"/>
        <dbReference type="ChEBI" id="CHEBI:15378"/>
        <dbReference type="ChEBI" id="CHEBI:30013"/>
        <dbReference type="ChEBI" id="CHEBI:30616"/>
        <dbReference type="ChEBI" id="CHEBI:61977"/>
        <dbReference type="ChEBI" id="CHEBI:456216"/>
        <dbReference type="EC" id="2.7.11.1"/>
    </reaction>
</comment>
<evidence type="ECO:0000259" key="9">
    <source>
        <dbReference type="PROSITE" id="PS50011"/>
    </source>
</evidence>
<keyword evidence="5" id="KW-0418">Kinase</keyword>
<dbReference type="SMART" id="SM00220">
    <property type="entry name" value="S_TKc"/>
    <property type="match status" value="1"/>
</dbReference>
<evidence type="ECO:0000256" key="3">
    <source>
        <dbReference type="ARBA" id="ARBA00022679"/>
    </source>
</evidence>
<dbReference type="Gene3D" id="3.30.200.20">
    <property type="entry name" value="Phosphorylase Kinase, domain 1"/>
    <property type="match status" value="1"/>
</dbReference>
<feature type="domain" description="Protein kinase" evidence="9">
    <location>
        <begin position="103"/>
        <end position="446"/>
    </location>
</feature>
<reference evidence="10 11" key="1">
    <citation type="submission" date="2024-03" db="EMBL/GenBank/DDBJ databases">
        <title>A high-quality draft genome sequence of Diaporthe vaccinii, a causative agent of upright dieback and viscid rot disease in cranberry plants.</title>
        <authorList>
            <person name="Sarrasin M."/>
            <person name="Lang B.F."/>
            <person name="Burger G."/>
        </authorList>
    </citation>
    <scope>NUCLEOTIDE SEQUENCE [LARGE SCALE GENOMIC DNA]</scope>
    <source>
        <strain evidence="10 11">IS7</strain>
    </source>
</reference>
<evidence type="ECO:0000256" key="5">
    <source>
        <dbReference type="ARBA" id="ARBA00022777"/>
    </source>
</evidence>
<comment type="catalytic activity">
    <reaction evidence="8">
        <text>L-seryl-[protein] + ATP = O-phospho-L-seryl-[protein] + ADP + H(+)</text>
        <dbReference type="Rhea" id="RHEA:17989"/>
        <dbReference type="Rhea" id="RHEA-COMP:9863"/>
        <dbReference type="Rhea" id="RHEA-COMP:11604"/>
        <dbReference type="ChEBI" id="CHEBI:15378"/>
        <dbReference type="ChEBI" id="CHEBI:29999"/>
        <dbReference type="ChEBI" id="CHEBI:30616"/>
        <dbReference type="ChEBI" id="CHEBI:83421"/>
        <dbReference type="ChEBI" id="CHEBI:456216"/>
        <dbReference type="EC" id="2.7.11.1"/>
    </reaction>
</comment>
<accession>A0ABR4F5N3</accession>
<dbReference type="Proteomes" id="UP001600888">
    <property type="component" value="Unassembled WGS sequence"/>
</dbReference>
<keyword evidence="4" id="KW-0547">Nucleotide-binding</keyword>
<evidence type="ECO:0000256" key="4">
    <source>
        <dbReference type="ARBA" id="ARBA00022741"/>
    </source>
</evidence>
<dbReference type="InterPro" id="IPR000719">
    <property type="entry name" value="Prot_kinase_dom"/>
</dbReference>
<evidence type="ECO:0000313" key="11">
    <source>
        <dbReference type="Proteomes" id="UP001600888"/>
    </source>
</evidence>
<dbReference type="PANTHER" id="PTHR47634">
    <property type="entry name" value="PROTEIN KINASE DOMAIN-CONTAINING PROTEIN-RELATED"/>
    <property type="match status" value="1"/>
</dbReference>
<evidence type="ECO:0000256" key="8">
    <source>
        <dbReference type="ARBA" id="ARBA00048679"/>
    </source>
</evidence>
<evidence type="ECO:0000313" key="10">
    <source>
        <dbReference type="EMBL" id="KAL2289826.1"/>
    </source>
</evidence>
<proteinExistence type="predicted"/>
<sequence length="454" mass="52240">MFALKNPVIPRRSLSLYLKSCQTSMPAPLTVHVNLAQPTVSFTRNRPLSLGKARMAPVPPHTFPSSGFEIIDSSLKIEEETLSFYNPCIFYPVRIGEIFQERYQVVTKLGWGAHSTIWLCHDLHNDLYRTLKIYINTLRQNRELQIYQHLQNPALEQSEHGGKEHLRELYDFFRAEGPHGIHDVFILRPLGTSIRDLQKAMPDGVFDVGIVPEILLQILPTVHFLHTEANITHTDIHTGNLLEGIQDEQLLVKMLEDELSGNLSPRKDAGDRTIYTTRYFRESVGSLYLCDLGEAVVGNENVGPAMPTQYRAPEVILGMRWGHAIDMWSIGMMAWDMMQPADIFKIHSYEDEFLNNAYHLASMIALLGPPPREFLKRSQESSKYWDESGNWRGIVQIPTNRTLEDLATQPQNKEERDLFINFVSGLLCWLPEDRLHSFQVFSHLWIYRAMEQNQ</sequence>
<evidence type="ECO:0000256" key="6">
    <source>
        <dbReference type="ARBA" id="ARBA00022840"/>
    </source>
</evidence>
<keyword evidence="3" id="KW-0808">Transferase</keyword>